<dbReference type="FunFam" id="1.20.1070.10:FF:000033">
    <property type="entry name" value="Vomeronasal type-1 receptor"/>
    <property type="match status" value="1"/>
</dbReference>
<feature type="transmembrane region" description="Helical" evidence="13">
    <location>
        <begin position="123"/>
        <end position="141"/>
    </location>
</feature>
<evidence type="ECO:0000256" key="2">
    <source>
        <dbReference type="ARBA" id="ARBA00004651"/>
    </source>
</evidence>
<proteinExistence type="inferred from homology"/>
<evidence type="ECO:0000256" key="7">
    <source>
        <dbReference type="ARBA" id="ARBA00022989"/>
    </source>
</evidence>
<feature type="transmembrane region" description="Helical" evidence="13">
    <location>
        <begin position="6"/>
        <end position="30"/>
    </location>
</feature>
<sequence length="298" mass="33615">MTTDLKFGILFLFQIVIGTTGNLSLLFHYISLQFSGNKTRSADVILRHLTMANSLVILSRGIPETMASFGVKQFLSDAGCKLVFYAHNVGKGVSIDSTCLLTLFQAISISPRRSVWAELKVKALRYISSSTVFCWVLQMLLNIRLPIILTNNNSKRNITKTIDFQYCSAGPHDRDPGSVFAVLRLSHDVLCLALMIWASGSMVFILFRHKQRVHHLHRHSSCRSSPETRASQSILILVSAFVFFYTLSSTLHVCMALTRGCTWWLVTASAFINACFPFASPFILLSREHWASRFIWKK</sequence>
<dbReference type="GO" id="GO:0016503">
    <property type="term" value="F:pheromone receptor activity"/>
    <property type="evidence" value="ECO:0007669"/>
    <property type="project" value="InterPro"/>
</dbReference>
<feature type="domain" description="G-protein coupled receptors family 1 profile" evidence="14">
    <location>
        <begin position="21"/>
        <end position="284"/>
    </location>
</feature>
<dbReference type="PRINTS" id="PR01534">
    <property type="entry name" value="VOMERONASL1R"/>
</dbReference>
<reference evidence="15 16" key="1">
    <citation type="submission" date="2013-11" db="EMBL/GenBank/DDBJ databases">
        <title>The Damaraland mole rat (Fukomys damarensis) genome and evolution of African mole rats.</title>
        <authorList>
            <person name="Gladyshev V.N."/>
            <person name="Fang X."/>
        </authorList>
    </citation>
    <scope>NUCLEOTIDE SEQUENCE [LARGE SCALE GENOMIC DNA]</scope>
    <source>
        <tissue evidence="15">Liver</tissue>
    </source>
</reference>
<keyword evidence="16" id="KW-1185">Reference proteome</keyword>
<evidence type="ECO:0000313" key="15">
    <source>
        <dbReference type="EMBL" id="KFO36511.1"/>
    </source>
</evidence>
<dbReference type="GO" id="GO:0007606">
    <property type="term" value="P:sensory perception of chemical stimulus"/>
    <property type="evidence" value="ECO:0007669"/>
    <property type="project" value="UniProtKB-ARBA"/>
</dbReference>
<comment type="subcellular location">
    <subcellularLocation>
        <location evidence="2 13">Cell membrane</location>
        <topology evidence="2 13">Multi-pass membrane protein</topology>
    </subcellularLocation>
</comment>
<evidence type="ECO:0000256" key="13">
    <source>
        <dbReference type="RuleBase" id="RU364061"/>
    </source>
</evidence>
<evidence type="ECO:0000256" key="3">
    <source>
        <dbReference type="ARBA" id="ARBA00010663"/>
    </source>
</evidence>
<evidence type="ECO:0000256" key="4">
    <source>
        <dbReference type="ARBA" id="ARBA00022475"/>
    </source>
</evidence>
<dbReference type="AlphaFoldDB" id="A0A091ELP3"/>
<protein>
    <recommendedName>
        <fullName evidence="13">Vomeronasal type-1 receptor</fullName>
    </recommendedName>
</protein>
<name>A0A091ELP3_FUKDA</name>
<keyword evidence="6 13" id="KW-0812">Transmembrane</keyword>
<dbReference type="SUPFAM" id="SSF81321">
    <property type="entry name" value="Family A G protein-coupled receptor-like"/>
    <property type="match status" value="1"/>
</dbReference>
<keyword evidence="8 13" id="KW-0297">G-protein coupled receptor</keyword>
<keyword evidence="5 13" id="KW-0589">Pheromone response</keyword>
<feature type="transmembrane region" description="Helical" evidence="13">
    <location>
        <begin position="234"/>
        <end position="258"/>
    </location>
</feature>
<evidence type="ECO:0000256" key="10">
    <source>
        <dbReference type="ARBA" id="ARBA00023170"/>
    </source>
</evidence>
<dbReference type="PROSITE" id="PS50262">
    <property type="entry name" value="G_PROTEIN_RECEP_F1_2"/>
    <property type="match status" value="1"/>
</dbReference>
<evidence type="ECO:0000256" key="6">
    <source>
        <dbReference type="ARBA" id="ARBA00022692"/>
    </source>
</evidence>
<keyword evidence="4 13" id="KW-1003">Cell membrane</keyword>
<keyword evidence="11" id="KW-0325">Glycoprotein</keyword>
<dbReference type="InterPro" id="IPR004072">
    <property type="entry name" value="Vmron_rcpt_1"/>
</dbReference>
<comment type="similarity">
    <text evidence="3 13">Belongs to the G-protein coupled receptor 1 family.</text>
</comment>
<dbReference type="Proteomes" id="UP000028990">
    <property type="component" value="Unassembled WGS sequence"/>
</dbReference>
<dbReference type="PANTHER" id="PTHR24062">
    <property type="entry name" value="VOMERONASAL TYPE-1 RECEPTOR"/>
    <property type="match status" value="1"/>
</dbReference>
<evidence type="ECO:0000313" key="16">
    <source>
        <dbReference type="Proteomes" id="UP000028990"/>
    </source>
</evidence>
<dbReference type="Pfam" id="PF03402">
    <property type="entry name" value="V1R"/>
    <property type="match status" value="1"/>
</dbReference>
<dbReference type="EMBL" id="KN121407">
    <property type="protein sequence ID" value="KFO36511.1"/>
    <property type="molecule type" value="Genomic_DNA"/>
</dbReference>
<evidence type="ECO:0000256" key="8">
    <source>
        <dbReference type="ARBA" id="ARBA00023040"/>
    </source>
</evidence>
<organism evidence="15 16">
    <name type="scientific">Fukomys damarensis</name>
    <name type="common">Damaraland mole rat</name>
    <name type="synonym">Cryptomys damarensis</name>
    <dbReference type="NCBI Taxonomy" id="885580"/>
    <lineage>
        <taxon>Eukaryota</taxon>
        <taxon>Metazoa</taxon>
        <taxon>Chordata</taxon>
        <taxon>Craniata</taxon>
        <taxon>Vertebrata</taxon>
        <taxon>Euteleostomi</taxon>
        <taxon>Mammalia</taxon>
        <taxon>Eutheria</taxon>
        <taxon>Euarchontoglires</taxon>
        <taxon>Glires</taxon>
        <taxon>Rodentia</taxon>
        <taxon>Hystricomorpha</taxon>
        <taxon>Bathyergidae</taxon>
        <taxon>Fukomys</taxon>
    </lineage>
</organism>
<dbReference type="InterPro" id="IPR017452">
    <property type="entry name" value="GPCR_Rhodpsn_7TM"/>
</dbReference>
<dbReference type="Gene3D" id="1.20.1070.10">
    <property type="entry name" value="Rhodopsin 7-helix transmembrane proteins"/>
    <property type="match status" value="1"/>
</dbReference>
<evidence type="ECO:0000256" key="5">
    <source>
        <dbReference type="ARBA" id="ARBA00022507"/>
    </source>
</evidence>
<evidence type="ECO:0000256" key="12">
    <source>
        <dbReference type="ARBA" id="ARBA00023224"/>
    </source>
</evidence>
<evidence type="ECO:0000256" key="1">
    <source>
        <dbReference type="ARBA" id="ARBA00003878"/>
    </source>
</evidence>
<keyword evidence="10 13" id="KW-0675">Receptor</keyword>
<dbReference type="GO" id="GO:0019236">
    <property type="term" value="P:response to pheromone"/>
    <property type="evidence" value="ECO:0007669"/>
    <property type="project" value="UniProtKB-KW"/>
</dbReference>
<keyword evidence="12 13" id="KW-0807">Transducer</keyword>
<evidence type="ECO:0000259" key="14">
    <source>
        <dbReference type="PROSITE" id="PS50262"/>
    </source>
</evidence>
<keyword evidence="9 13" id="KW-0472">Membrane</keyword>
<comment type="function">
    <text evidence="1">Putative pheromone receptor.</text>
</comment>
<dbReference type="GO" id="GO:0005886">
    <property type="term" value="C:plasma membrane"/>
    <property type="evidence" value="ECO:0007669"/>
    <property type="project" value="UniProtKB-SubCell"/>
</dbReference>
<accession>A0A091ELP3</accession>
<feature type="transmembrane region" description="Helical" evidence="13">
    <location>
        <begin position="264"/>
        <end position="285"/>
    </location>
</feature>
<evidence type="ECO:0000256" key="11">
    <source>
        <dbReference type="ARBA" id="ARBA00023180"/>
    </source>
</evidence>
<feature type="transmembrane region" description="Helical" evidence="13">
    <location>
        <begin position="185"/>
        <end position="207"/>
    </location>
</feature>
<evidence type="ECO:0000256" key="9">
    <source>
        <dbReference type="ARBA" id="ARBA00023136"/>
    </source>
</evidence>
<gene>
    <name evidence="15" type="ORF">H920_02138</name>
</gene>
<keyword evidence="7 13" id="KW-1133">Transmembrane helix</keyword>